<dbReference type="PANTHER" id="PTHR24043">
    <property type="entry name" value="SCAVENGER RECEPTOR CLASS F"/>
    <property type="match status" value="1"/>
</dbReference>
<keyword evidence="2" id="KW-0732">Signal</keyword>
<feature type="domain" description="EGF-like" evidence="6">
    <location>
        <begin position="82"/>
        <end position="125"/>
    </location>
</feature>
<keyword evidence="8" id="KW-1185">Reference proteome</keyword>
<dbReference type="PROSITE" id="PS50026">
    <property type="entry name" value="EGF_3"/>
    <property type="match status" value="1"/>
</dbReference>
<dbReference type="OrthoDB" id="409374at2759"/>
<dbReference type="InterPro" id="IPR002049">
    <property type="entry name" value="LE_dom"/>
</dbReference>
<dbReference type="SUPFAM" id="SSF57196">
    <property type="entry name" value="EGF/Laminin"/>
    <property type="match status" value="2"/>
</dbReference>
<dbReference type="GO" id="GO:0005509">
    <property type="term" value="F:calcium ion binding"/>
    <property type="evidence" value="ECO:0007669"/>
    <property type="project" value="InterPro"/>
</dbReference>
<evidence type="ECO:0000256" key="4">
    <source>
        <dbReference type="ARBA" id="ARBA00023157"/>
    </source>
</evidence>
<dbReference type="InterPro" id="IPR042635">
    <property type="entry name" value="MEGF10/SREC1/2-like"/>
</dbReference>
<proteinExistence type="predicted"/>
<evidence type="ECO:0000259" key="6">
    <source>
        <dbReference type="PROSITE" id="PS50026"/>
    </source>
</evidence>
<sequence length="482" mass="51556">MALLTVPFSGQGSFAWSLILPCQACSEICILVILGVLLEMSDPCQFGNGGCTHICLRTEQGTAECACNPGYDLQADGRTCRDRDECLTGEAACHGPAVICTNEIGTYRCECQPGFRLAADGHSCQVHSFQICQGRWGVGCQEYCDCIEDIPCDPQTGQCQCPIGRHGDRCDLSGCQPGYWGQGCDRPCPDNCGTSRCERETGQCACAPGTYGSRCHLSCPEGTWGHLCRLRCPAECKGPGKKSRGCHPETGKCVCEPGYRAPECIFPCQRGTFGTDCRQTCYDCTDGCDPVTGRCNVLCPAGKRGPKCDEGCELGTYGPGCTKKCDCGPGEVGCDPVGTESRVIIPVPKENSGKAAQNRIATVLRACAESSATRTSMLQNLVQKDFGVSRALAHVPVFEVPPVIPLLENVIVGPDGTVKHANCPVLWTLGQKLSTECECSGNSRNPVGGKCDRFTGKCQCPEGLSGPRCQERELLRNLRIVI</sequence>
<dbReference type="AlphaFoldDB" id="A0A504YBI6"/>
<keyword evidence="4" id="KW-1015">Disulfide bond</keyword>
<dbReference type="PRINTS" id="PR00011">
    <property type="entry name" value="EGFLAMININ"/>
</dbReference>
<keyword evidence="1 5" id="KW-0245">EGF-like domain</keyword>
<evidence type="ECO:0000256" key="3">
    <source>
        <dbReference type="ARBA" id="ARBA00022737"/>
    </source>
</evidence>
<comment type="caution">
    <text evidence="7">The sequence shown here is derived from an EMBL/GenBank/DDBJ whole genome shotgun (WGS) entry which is preliminary data.</text>
</comment>
<dbReference type="GO" id="GO:0005044">
    <property type="term" value="F:scavenger receptor activity"/>
    <property type="evidence" value="ECO:0007669"/>
    <property type="project" value="InterPro"/>
</dbReference>
<evidence type="ECO:0000313" key="7">
    <source>
        <dbReference type="EMBL" id="TPP58383.1"/>
    </source>
</evidence>
<organism evidence="7 8">
    <name type="scientific">Fasciola gigantica</name>
    <name type="common">Giant liver fluke</name>
    <dbReference type="NCBI Taxonomy" id="46835"/>
    <lineage>
        <taxon>Eukaryota</taxon>
        <taxon>Metazoa</taxon>
        <taxon>Spiralia</taxon>
        <taxon>Lophotrochozoa</taxon>
        <taxon>Platyhelminthes</taxon>
        <taxon>Trematoda</taxon>
        <taxon>Digenea</taxon>
        <taxon>Plagiorchiida</taxon>
        <taxon>Echinostomata</taxon>
        <taxon>Echinostomatoidea</taxon>
        <taxon>Fasciolidae</taxon>
        <taxon>Fasciola</taxon>
    </lineage>
</organism>
<dbReference type="PANTHER" id="PTHR24043:SF8">
    <property type="entry name" value="EGF-LIKE DOMAIN-CONTAINING PROTEIN"/>
    <property type="match status" value="1"/>
</dbReference>
<name>A0A504YBI6_FASGI</name>
<dbReference type="SMART" id="SM00180">
    <property type="entry name" value="EGF_Lam"/>
    <property type="match status" value="4"/>
</dbReference>
<dbReference type="InterPro" id="IPR001881">
    <property type="entry name" value="EGF-like_Ca-bd_dom"/>
</dbReference>
<dbReference type="STRING" id="46835.A0A504YBI6"/>
<keyword evidence="3" id="KW-0677">Repeat</keyword>
<accession>A0A504YBI6</accession>
<dbReference type="PROSITE" id="PS00010">
    <property type="entry name" value="ASX_HYDROXYL"/>
    <property type="match status" value="1"/>
</dbReference>
<reference evidence="7 8" key="1">
    <citation type="submission" date="2019-04" db="EMBL/GenBank/DDBJ databases">
        <title>Annotation for the trematode Fasciola gigantica.</title>
        <authorList>
            <person name="Choi Y.-J."/>
        </authorList>
    </citation>
    <scope>NUCLEOTIDE SEQUENCE [LARGE SCALE GENOMIC DNA]</scope>
    <source>
        <strain evidence="7">Uganda_cow_1</strain>
    </source>
</reference>
<dbReference type="SMART" id="SM00181">
    <property type="entry name" value="EGF"/>
    <property type="match status" value="6"/>
</dbReference>
<dbReference type="FunFam" id="2.10.25.10:FF:000037">
    <property type="entry name" value="Signal peptide, CUB domain and EGF-like domain-containing 2"/>
    <property type="match status" value="1"/>
</dbReference>
<dbReference type="InterPro" id="IPR000742">
    <property type="entry name" value="EGF"/>
</dbReference>
<dbReference type="PROSITE" id="PS01187">
    <property type="entry name" value="EGF_CA"/>
    <property type="match status" value="1"/>
</dbReference>
<evidence type="ECO:0000256" key="5">
    <source>
        <dbReference type="PROSITE-ProRule" id="PRU00076"/>
    </source>
</evidence>
<evidence type="ECO:0000256" key="1">
    <source>
        <dbReference type="ARBA" id="ARBA00022536"/>
    </source>
</evidence>
<dbReference type="Proteomes" id="UP000316759">
    <property type="component" value="Unassembled WGS sequence"/>
</dbReference>
<dbReference type="Pfam" id="PF14670">
    <property type="entry name" value="FXa_inhibition"/>
    <property type="match status" value="1"/>
</dbReference>
<comment type="caution">
    <text evidence="5">Lacks conserved residue(s) required for the propagation of feature annotation.</text>
</comment>
<dbReference type="CDD" id="cd00055">
    <property type="entry name" value="EGF_Lam"/>
    <property type="match status" value="1"/>
</dbReference>
<dbReference type="PROSITE" id="PS00022">
    <property type="entry name" value="EGF_1"/>
    <property type="match status" value="1"/>
</dbReference>
<dbReference type="Pfam" id="PF07645">
    <property type="entry name" value="EGF_CA"/>
    <property type="match status" value="1"/>
</dbReference>
<evidence type="ECO:0000313" key="8">
    <source>
        <dbReference type="Proteomes" id="UP000316759"/>
    </source>
</evidence>
<dbReference type="InterPro" id="IPR018097">
    <property type="entry name" value="EGF_Ca-bd_CS"/>
</dbReference>
<dbReference type="InterPro" id="IPR000152">
    <property type="entry name" value="EGF-type_Asp/Asn_hydroxyl_site"/>
</dbReference>
<dbReference type="Gene3D" id="2.10.25.10">
    <property type="entry name" value="Laminin"/>
    <property type="match status" value="2"/>
</dbReference>
<protein>
    <submittedName>
        <fullName evidence="7">Multiple epidermal growth factor domains protein 6</fullName>
    </submittedName>
</protein>
<dbReference type="Pfam" id="PF00053">
    <property type="entry name" value="EGF_laminin"/>
    <property type="match status" value="4"/>
</dbReference>
<gene>
    <name evidence="7" type="ORF">FGIG_00104</name>
</gene>
<dbReference type="EMBL" id="SUNJ01012067">
    <property type="protein sequence ID" value="TPP58383.1"/>
    <property type="molecule type" value="Genomic_DNA"/>
</dbReference>
<dbReference type="Gene3D" id="2.170.300.10">
    <property type="entry name" value="Tie2 ligand-binding domain superfamily"/>
    <property type="match status" value="2"/>
</dbReference>
<dbReference type="PROSITE" id="PS01186">
    <property type="entry name" value="EGF_2"/>
    <property type="match status" value="2"/>
</dbReference>
<dbReference type="SMART" id="SM00179">
    <property type="entry name" value="EGF_CA"/>
    <property type="match status" value="1"/>
</dbReference>
<evidence type="ECO:0000256" key="2">
    <source>
        <dbReference type="ARBA" id="ARBA00022729"/>
    </source>
</evidence>
<dbReference type="InterPro" id="IPR049883">
    <property type="entry name" value="NOTCH1_EGF-like"/>
</dbReference>